<comment type="caution">
    <text evidence="2">The sequence shown here is derived from an EMBL/GenBank/DDBJ whole genome shotgun (WGS) entry which is preliminary data.</text>
</comment>
<evidence type="ECO:0008006" key="4">
    <source>
        <dbReference type="Google" id="ProtNLM"/>
    </source>
</evidence>
<reference evidence="2" key="1">
    <citation type="submission" date="2022-12" db="EMBL/GenBank/DDBJ databases">
        <title>Draft genome assemblies for two species of Escallonia (Escalloniales).</title>
        <authorList>
            <person name="Chanderbali A."/>
            <person name="Dervinis C."/>
            <person name="Anghel I."/>
            <person name="Soltis D."/>
            <person name="Soltis P."/>
            <person name="Zapata F."/>
        </authorList>
    </citation>
    <scope>NUCLEOTIDE SEQUENCE</scope>
    <source>
        <strain evidence="2">UCBG64.0493</strain>
        <tissue evidence="2">Leaf</tissue>
    </source>
</reference>
<dbReference type="Proteomes" id="UP001188597">
    <property type="component" value="Unassembled WGS sequence"/>
</dbReference>
<feature type="compositionally biased region" description="Basic and acidic residues" evidence="1">
    <location>
        <begin position="240"/>
        <end position="278"/>
    </location>
</feature>
<evidence type="ECO:0000313" key="3">
    <source>
        <dbReference type="Proteomes" id="UP001188597"/>
    </source>
</evidence>
<feature type="compositionally biased region" description="Basic and acidic residues" evidence="1">
    <location>
        <begin position="146"/>
        <end position="198"/>
    </location>
</feature>
<feature type="region of interest" description="Disordered" evidence="1">
    <location>
        <begin position="1"/>
        <end position="336"/>
    </location>
</feature>
<keyword evidence="3" id="KW-1185">Reference proteome</keyword>
<dbReference type="EMBL" id="JAVXUP010000167">
    <property type="protein sequence ID" value="KAK3035716.1"/>
    <property type="molecule type" value="Genomic_DNA"/>
</dbReference>
<dbReference type="AlphaFoldDB" id="A0AA89BL54"/>
<organism evidence="2 3">
    <name type="scientific">Escallonia herrerae</name>
    <dbReference type="NCBI Taxonomy" id="1293975"/>
    <lineage>
        <taxon>Eukaryota</taxon>
        <taxon>Viridiplantae</taxon>
        <taxon>Streptophyta</taxon>
        <taxon>Embryophyta</taxon>
        <taxon>Tracheophyta</taxon>
        <taxon>Spermatophyta</taxon>
        <taxon>Magnoliopsida</taxon>
        <taxon>eudicotyledons</taxon>
        <taxon>Gunneridae</taxon>
        <taxon>Pentapetalae</taxon>
        <taxon>asterids</taxon>
        <taxon>campanulids</taxon>
        <taxon>Escalloniales</taxon>
        <taxon>Escalloniaceae</taxon>
        <taxon>Escallonia</taxon>
    </lineage>
</organism>
<protein>
    <recommendedName>
        <fullName evidence="4">Btz domain-containing protein</fullName>
    </recommendedName>
</protein>
<name>A0AA89BL54_9ASTE</name>
<proteinExistence type="predicted"/>
<feature type="compositionally biased region" description="Basic and acidic residues" evidence="1">
    <location>
        <begin position="1"/>
        <end position="36"/>
    </location>
</feature>
<evidence type="ECO:0000256" key="1">
    <source>
        <dbReference type="SAM" id="MobiDB-lite"/>
    </source>
</evidence>
<dbReference type="PANTHER" id="PTHR36364">
    <property type="entry name" value="OS03G0203000 PROTEIN"/>
    <property type="match status" value="1"/>
</dbReference>
<feature type="compositionally biased region" description="Basic and acidic residues" evidence="1">
    <location>
        <begin position="208"/>
        <end position="233"/>
    </location>
</feature>
<gene>
    <name evidence="2" type="ORF">RJ639_033418</name>
</gene>
<evidence type="ECO:0000313" key="2">
    <source>
        <dbReference type="EMBL" id="KAK3035716.1"/>
    </source>
</evidence>
<sequence length="345" mass="39590">MSRREGRDSDSRRHRSSRFDREPSPKRYRRDGKPATERPASNLDLDGGDLSDRDQKHHHRLQDAVPLEAPLPPDHKADSQVVNRESDKKSDGSRVVNRESDKKTDGRHEGIKHSSDTVNLPRPRAHLQHDDRGNAGQVDRSFRHRNATDRGSWRQLKDRQSESETNRRSTRDLQQRDEKSRVRGEDNHAKRQDREADAKLPPVRKRPSFSEKKITVEAENVDKAANEPVKPGRTDLPALGKEETEGRGGHKPRDSDRPEKPNRETKWSAAEEKPKFSARDSSIASGGRFRGPQDYRERHNGRQDYRPGGSRIDKWKHDLFDEANRSPPPKTEEDQIAKVEALLSS</sequence>
<accession>A0AA89BL54</accession>
<feature type="compositionally biased region" description="Basic and acidic residues" evidence="1">
    <location>
        <begin position="291"/>
        <end position="336"/>
    </location>
</feature>
<dbReference type="PANTHER" id="PTHR36364:SF1">
    <property type="entry name" value="OS03G0203000 PROTEIN"/>
    <property type="match status" value="1"/>
</dbReference>
<feature type="compositionally biased region" description="Basic and acidic residues" evidence="1">
    <location>
        <begin position="73"/>
        <end position="115"/>
    </location>
</feature>